<name>D5A8J5_PICSI</name>
<dbReference type="AlphaFoldDB" id="D5A8J5"/>
<evidence type="ECO:0000313" key="2">
    <source>
        <dbReference type="EMBL" id="ADE75864.1"/>
    </source>
</evidence>
<feature type="region of interest" description="Disordered" evidence="1">
    <location>
        <begin position="1"/>
        <end position="41"/>
    </location>
</feature>
<accession>D5A8J5</accession>
<protein>
    <submittedName>
        <fullName evidence="2">Uncharacterized protein</fullName>
    </submittedName>
</protein>
<dbReference type="EMBL" id="BT122490">
    <property type="protein sequence ID" value="ADE75864.1"/>
    <property type="molecule type" value="mRNA"/>
</dbReference>
<organism evidence="2">
    <name type="scientific">Picea sitchensis</name>
    <name type="common">Sitka spruce</name>
    <name type="synonym">Pinus sitchensis</name>
    <dbReference type="NCBI Taxonomy" id="3332"/>
    <lineage>
        <taxon>Eukaryota</taxon>
        <taxon>Viridiplantae</taxon>
        <taxon>Streptophyta</taxon>
        <taxon>Embryophyta</taxon>
        <taxon>Tracheophyta</taxon>
        <taxon>Spermatophyta</taxon>
        <taxon>Pinopsida</taxon>
        <taxon>Pinidae</taxon>
        <taxon>Conifers I</taxon>
        <taxon>Pinales</taxon>
        <taxon>Pinaceae</taxon>
        <taxon>Picea</taxon>
    </lineage>
</organism>
<feature type="compositionally biased region" description="Polar residues" evidence="1">
    <location>
        <begin position="17"/>
        <end position="32"/>
    </location>
</feature>
<sequence length="65" mass="7109">MESTRKESSSGPDLEGSQRSSNSHVMPPQASQDARPLRGQLVPSQSPVFVLRSMQANSFSRFSSQ</sequence>
<evidence type="ECO:0000256" key="1">
    <source>
        <dbReference type="SAM" id="MobiDB-lite"/>
    </source>
</evidence>
<proteinExistence type="evidence at transcript level"/>
<reference evidence="2" key="1">
    <citation type="submission" date="2010-04" db="EMBL/GenBank/DDBJ databases">
        <authorList>
            <person name="Reid K.E."/>
            <person name="Liao N."/>
            <person name="Chan S."/>
            <person name="Docking R."/>
            <person name="Taylor G."/>
            <person name="Moore R."/>
            <person name="Mayo M."/>
            <person name="Munro S."/>
            <person name="King J."/>
            <person name="Yanchuk A."/>
            <person name="Holt R."/>
            <person name="Jones S."/>
            <person name="Marra M."/>
            <person name="Ritland C.E."/>
            <person name="Ritland K."/>
            <person name="Bohlmann J."/>
        </authorList>
    </citation>
    <scope>NUCLEOTIDE SEQUENCE</scope>
    <source>
        <tissue evidence="2">Buds collected with no treatment. Collection October 2007</tissue>
    </source>
</reference>